<name>A0AAW1Q3E6_9CHLO</name>
<reference evidence="1 2" key="1">
    <citation type="journal article" date="2024" name="Nat. Commun.">
        <title>Phylogenomics reveals the evolutionary origins of lichenization in chlorophyte algae.</title>
        <authorList>
            <person name="Puginier C."/>
            <person name="Libourel C."/>
            <person name="Otte J."/>
            <person name="Skaloud P."/>
            <person name="Haon M."/>
            <person name="Grisel S."/>
            <person name="Petersen M."/>
            <person name="Berrin J.G."/>
            <person name="Delaux P.M."/>
            <person name="Dal Grande F."/>
            <person name="Keller J."/>
        </authorList>
    </citation>
    <scope>NUCLEOTIDE SEQUENCE [LARGE SCALE GENOMIC DNA]</scope>
    <source>
        <strain evidence="1 2">SAG 2043</strain>
    </source>
</reference>
<evidence type="ECO:0000313" key="2">
    <source>
        <dbReference type="Proteomes" id="UP001489004"/>
    </source>
</evidence>
<protein>
    <submittedName>
        <fullName evidence="1">Uncharacterized protein</fullName>
    </submittedName>
</protein>
<dbReference type="Proteomes" id="UP001489004">
    <property type="component" value="Unassembled WGS sequence"/>
</dbReference>
<sequence length="89" mass="9927">MVVSCPGEVFHWTVSLGYSVAEASNCFIQLPETPSLVETVQHWDQHVEEAAADWQAWQAANPDEAEAIEKPWENRMANSQKVKAFLGLA</sequence>
<accession>A0AAW1Q3E6</accession>
<dbReference type="EMBL" id="JALJOR010000006">
    <property type="protein sequence ID" value="KAK9815657.1"/>
    <property type="molecule type" value="Genomic_DNA"/>
</dbReference>
<proteinExistence type="predicted"/>
<gene>
    <name evidence="1" type="ORF">WJX72_007480</name>
</gene>
<organism evidence="1 2">
    <name type="scientific">[Myrmecia] bisecta</name>
    <dbReference type="NCBI Taxonomy" id="41462"/>
    <lineage>
        <taxon>Eukaryota</taxon>
        <taxon>Viridiplantae</taxon>
        <taxon>Chlorophyta</taxon>
        <taxon>core chlorophytes</taxon>
        <taxon>Trebouxiophyceae</taxon>
        <taxon>Trebouxiales</taxon>
        <taxon>Trebouxiaceae</taxon>
        <taxon>Myrmecia</taxon>
    </lineage>
</organism>
<comment type="caution">
    <text evidence="1">The sequence shown here is derived from an EMBL/GenBank/DDBJ whole genome shotgun (WGS) entry which is preliminary data.</text>
</comment>
<keyword evidence="2" id="KW-1185">Reference proteome</keyword>
<evidence type="ECO:0000313" key="1">
    <source>
        <dbReference type="EMBL" id="KAK9815657.1"/>
    </source>
</evidence>
<dbReference type="AlphaFoldDB" id="A0AAW1Q3E6"/>